<sequence>MHFPGIVSVACGLMVLTAAADVPPVLIFVYQAGVPYPTNLYVMNDSGCQRTGFQDEVFQGMTLMDEYKACIVYVADDCSVGGSETLYGAGRYWAWGMPFRSVKCYSTGLNDQPVCPEEN</sequence>
<accession>A0AAD4CW30</accession>
<protein>
    <recommendedName>
        <fullName evidence="4">Secreted protein</fullName>
    </recommendedName>
</protein>
<evidence type="ECO:0000313" key="3">
    <source>
        <dbReference type="Proteomes" id="UP001194746"/>
    </source>
</evidence>
<dbReference type="AlphaFoldDB" id="A0AAD4CW30"/>
<comment type="caution">
    <text evidence="2">The sequence shown here is derived from an EMBL/GenBank/DDBJ whole genome shotgun (WGS) entry which is preliminary data.</text>
</comment>
<feature type="chain" id="PRO_5042226952" description="Secreted protein" evidence="1">
    <location>
        <begin position="20"/>
        <end position="119"/>
    </location>
</feature>
<keyword evidence="3" id="KW-1185">Reference proteome</keyword>
<name>A0AAD4CW30_ASPNN</name>
<dbReference type="EMBL" id="VCAU01000007">
    <property type="protein sequence ID" value="KAF9893527.1"/>
    <property type="molecule type" value="Genomic_DNA"/>
</dbReference>
<gene>
    <name evidence="2" type="ORF">FE257_010839</name>
</gene>
<reference evidence="2" key="1">
    <citation type="journal article" date="2019" name="Beilstein J. Org. Chem.">
        <title>Nanangenines: drimane sesquiterpenoids as the dominant metabolite cohort of a novel Australian fungus, Aspergillus nanangensis.</title>
        <authorList>
            <person name="Lacey H.J."/>
            <person name="Gilchrist C.L.M."/>
            <person name="Crombie A."/>
            <person name="Kalaitzis J.A."/>
            <person name="Vuong D."/>
            <person name="Rutledge P.J."/>
            <person name="Turner P."/>
            <person name="Pitt J.I."/>
            <person name="Lacey E."/>
            <person name="Chooi Y.H."/>
            <person name="Piggott A.M."/>
        </authorList>
    </citation>
    <scope>NUCLEOTIDE SEQUENCE</scope>
    <source>
        <strain evidence="2">MST-FP2251</strain>
    </source>
</reference>
<dbReference type="Proteomes" id="UP001194746">
    <property type="component" value="Unassembled WGS sequence"/>
</dbReference>
<evidence type="ECO:0000256" key="1">
    <source>
        <dbReference type="SAM" id="SignalP"/>
    </source>
</evidence>
<evidence type="ECO:0000313" key="2">
    <source>
        <dbReference type="EMBL" id="KAF9893527.1"/>
    </source>
</evidence>
<feature type="signal peptide" evidence="1">
    <location>
        <begin position="1"/>
        <end position="19"/>
    </location>
</feature>
<organism evidence="2 3">
    <name type="scientific">Aspergillus nanangensis</name>
    <dbReference type="NCBI Taxonomy" id="2582783"/>
    <lineage>
        <taxon>Eukaryota</taxon>
        <taxon>Fungi</taxon>
        <taxon>Dikarya</taxon>
        <taxon>Ascomycota</taxon>
        <taxon>Pezizomycotina</taxon>
        <taxon>Eurotiomycetes</taxon>
        <taxon>Eurotiomycetidae</taxon>
        <taxon>Eurotiales</taxon>
        <taxon>Aspergillaceae</taxon>
        <taxon>Aspergillus</taxon>
        <taxon>Aspergillus subgen. Circumdati</taxon>
    </lineage>
</organism>
<evidence type="ECO:0008006" key="4">
    <source>
        <dbReference type="Google" id="ProtNLM"/>
    </source>
</evidence>
<proteinExistence type="predicted"/>
<reference evidence="2" key="2">
    <citation type="submission" date="2020-02" db="EMBL/GenBank/DDBJ databases">
        <authorList>
            <person name="Gilchrist C.L.M."/>
            <person name="Chooi Y.-H."/>
        </authorList>
    </citation>
    <scope>NUCLEOTIDE SEQUENCE</scope>
    <source>
        <strain evidence="2">MST-FP2251</strain>
    </source>
</reference>
<keyword evidence="1" id="KW-0732">Signal</keyword>